<feature type="domain" description="Enoyl reductase (ER)" evidence="2">
    <location>
        <begin position="10"/>
        <end position="340"/>
    </location>
</feature>
<dbReference type="SUPFAM" id="SSF51735">
    <property type="entry name" value="NAD(P)-binding Rossmann-fold domains"/>
    <property type="match status" value="1"/>
</dbReference>
<evidence type="ECO:0000256" key="1">
    <source>
        <dbReference type="ARBA" id="ARBA00022857"/>
    </source>
</evidence>
<dbReference type="Gene3D" id="3.90.180.10">
    <property type="entry name" value="Medium-chain alcohol dehydrogenases, catalytic domain"/>
    <property type="match status" value="1"/>
</dbReference>
<dbReference type="InterPro" id="IPR051603">
    <property type="entry name" value="Zinc-ADH_QOR/CCCR"/>
</dbReference>
<evidence type="ECO:0000259" key="2">
    <source>
        <dbReference type="SMART" id="SM00829"/>
    </source>
</evidence>
<proteinExistence type="predicted"/>
<dbReference type="Gene3D" id="3.40.50.720">
    <property type="entry name" value="NAD(P)-binding Rossmann-like Domain"/>
    <property type="match status" value="1"/>
</dbReference>
<dbReference type="SMART" id="SM00829">
    <property type="entry name" value="PKS_ER"/>
    <property type="match status" value="1"/>
</dbReference>
<dbReference type="Pfam" id="PF00107">
    <property type="entry name" value="ADH_zinc_N"/>
    <property type="match status" value="1"/>
</dbReference>
<dbReference type="GO" id="GO:0016491">
    <property type="term" value="F:oxidoreductase activity"/>
    <property type="evidence" value="ECO:0007669"/>
    <property type="project" value="InterPro"/>
</dbReference>
<evidence type="ECO:0000313" key="4">
    <source>
        <dbReference type="Proteomes" id="UP000614469"/>
    </source>
</evidence>
<dbReference type="EMBL" id="JACNJN010000091">
    <property type="protein sequence ID" value="MBC8335095.1"/>
    <property type="molecule type" value="Genomic_DNA"/>
</dbReference>
<dbReference type="SUPFAM" id="SSF50129">
    <property type="entry name" value="GroES-like"/>
    <property type="match status" value="1"/>
</dbReference>
<keyword evidence="1" id="KW-0521">NADP</keyword>
<name>A0A8J6NLB5_9CHLR</name>
<dbReference type="InterPro" id="IPR011032">
    <property type="entry name" value="GroES-like_sf"/>
</dbReference>
<gene>
    <name evidence="3" type="ORF">H8E29_07520</name>
</gene>
<accession>A0A8J6NLB5</accession>
<dbReference type="InterPro" id="IPR013149">
    <property type="entry name" value="ADH-like_C"/>
</dbReference>
<sequence>MKAIHFNEHGPSSVLEYADLPMPVPGASQVLIKLHAAALNRMDLFVRTGWPGLNLALPHIPGADGAGEIIAVGEGVSGWHIGDRVVANANLGCGTCDYCLAGQDNRCRNWHLLGETVNGTYTEFILLPPRQLFRLPERFDYHVAAAASLVYQTAWHSLITRGNLRPGENVLIVGASGGVNTASIQIAKLAGANVLVVGSESKKLELAESIGADILIDRSKSENWSTDAFMLTNRTGVDVVVDNVGTTFPLSIRSLRKGGRLLTVGNTAAPKFEIDNRYIFAKHITIIGSTMGTLKDFDEVMSLVVTGKLNPVMDKTFSLKEARLAHERLERNKQFGKITLSIKK</sequence>
<dbReference type="PANTHER" id="PTHR44154">
    <property type="entry name" value="QUINONE OXIDOREDUCTASE"/>
    <property type="match status" value="1"/>
</dbReference>
<dbReference type="InterPro" id="IPR013154">
    <property type="entry name" value="ADH-like_N"/>
</dbReference>
<reference evidence="3 4" key="1">
    <citation type="submission" date="2020-08" db="EMBL/GenBank/DDBJ databases">
        <title>Bridging the membrane lipid divide: bacteria of the FCB group superphylum have the potential to synthesize archaeal ether lipids.</title>
        <authorList>
            <person name="Villanueva L."/>
            <person name="Von Meijenfeldt F.A.B."/>
            <person name="Westbye A.B."/>
            <person name="Yadav S."/>
            <person name="Hopmans E.C."/>
            <person name="Dutilh B.E."/>
            <person name="Sinninghe Damste J.S."/>
        </authorList>
    </citation>
    <scope>NUCLEOTIDE SEQUENCE [LARGE SCALE GENOMIC DNA]</scope>
    <source>
        <strain evidence="3">NIOZ-UU36</strain>
    </source>
</reference>
<dbReference type="InterPro" id="IPR036291">
    <property type="entry name" value="NAD(P)-bd_dom_sf"/>
</dbReference>
<comment type="caution">
    <text evidence="3">The sequence shown here is derived from an EMBL/GenBank/DDBJ whole genome shotgun (WGS) entry which is preliminary data.</text>
</comment>
<dbReference type="PANTHER" id="PTHR44154:SF1">
    <property type="entry name" value="QUINONE OXIDOREDUCTASE"/>
    <property type="match status" value="1"/>
</dbReference>
<dbReference type="AlphaFoldDB" id="A0A8J6NLB5"/>
<organism evidence="3 4">
    <name type="scientific">Candidatus Desulfolinea nitratireducens</name>
    <dbReference type="NCBI Taxonomy" id="2841698"/>
    <lineage>
        <taxon>Bacteria</taxon>
        <taxon>Bacillati</taxon>
        <taxon>Chloroflexota</taxon>
        <taxon>Anaerolineae</taxon>
        <taxon>Anaerolineales</taxon>
        <taxon>Anaerolineales incertae sedis</taxon>
        <taxon>Candidatus Desulfolinea</taxon>
    </lineage>
</organism>
<evidence type="ECO:0000313" key="3">
    <source>
        <dbReference type="EMBL" id="MBC8335095.1"/>
    </source>
</evidence>
<dbReference type="InterPro" id="IPR020843">
    <property type="entry name" value="ER"/>
</dbReference>
<protein>
    <submittedName>
        <fullName evidence="3">Zinc-binding dehydrogenase</fullName>
    </submittedName>
</protein>
<dbReference type="Proteomes" id="UP000614469">
    <property type="component" value="Unassembled WGS sequence"/>
</dbReference>
<dbReference type="Pfam" id="PF08240">
    <property type="entry name" value="ADH_N"/>
    <property type="match status" value="1"/>
</dbReference>